<feature type="compositionally biased region" description="Polar residues" evidence="1">
    <location>
        <begin position="118"/>
        <end position="159"/>
    </location>
</feature>
<feature type="region of interest" description="Disordered" evidence="1">
    <location>
        <begin position="930"/>
        <end position="1047"/>
    </location>
</feature>
<evidence type="ECO:0000256" key="2">
    <source>
        <dbReference type="SAM" id="SignalP"/>
    </source>
</evidence>
<sequence length="1047" mass="105754">MVQGWRRFHLLLVFLTLWKHAVGYPSWNSQVNPRSLRYHKAFSPRGSKSLSDALVTENIPLYVNSNVLAVKSPSSYQFGSASGTSESVSQNPSSQSGSVSASLVSSQHGPRSPAYATLLSSSGTFTSNATNRQGSRSQLTSTSQDRSRSKLTPSSSQFVSAEGGSASLGGLSSQSLSTFSQYSPVSSGYPSLGSLSMAKSGPSSVKTSQLLFSSGSRDGSGRLATSHLSGLLQGVTSHPVGSHVQSQGSPSRLAFGSPQYASASTAGAHTSFNLHNQAGAQSLSQISQKWQPSATSFAQGSPTSAAMSKSRFSVLSAPAPSKSLVFGGPLSQSAPASLYSMQSPRRGSSPYSQASGSVFTLSQSQAPQRWEPSASRSSQGFQTSSSAVLQSSSPSQSAKFPNMFSLASGSGSSHPVSTQGASSYGGLSLGSSAHYAPAYSKPASPLGDPSLFTSSQSHYVSKSQTMAGGTVGASRRYVSSPREVGSNIASLKPPVAAGHYAPAPSMDVKVPVYSHATSSGSPMSSSLHSQSWQPTTSGRLSSRFPSSGAALTQTSSSPINVQSSSRFSSVAGGASRLSTQSAGSYTGPSQSQDSVGPFTPGFPLYDKFGTSSLGVSSQSASCQSSSSQYSPISTTGASGQLTSSSGYPSVQGESGSSHYAPSYSKPASPLGDPSLVTSSQSHYAAKSQTIAGGTVGASRRYVSAQREVGSNITSLKPPVAAAHYAPAPSMDVKVPVYSHATSSGSSMSSSLQSQSWQPTTSGRLSSRFPSSGAALTQTSSSPKNVQSSSRFSSVAGGTSLLSTPSAGSYTGPSESQGSVGPFTPGSPAYDKFGTSSLGVSSQSASGQSSSSQYSPISTTGASGQLTSSSGSLSGQGEIGSYIDSSLWSQGALAKETLAPMDTSMSVSSQPAAVSSGIQASGATAFQSGSTRVSSSLSSLHSSSSPVYSVSQSASGSSKVPPFGHPTGSMSQSSGSNVQASSEGVSSASSQAQTLRESAGFGSSVASPEMTGGPTSVLSGSYDSSLGQSAPVSKPSWGSLSGYYGVKG</sequence>
<keyword evidence="4" id="KW-1185">Reference proteome</keyword>
<gene>
    <name evidence="3" type="ORF">E1301_Tti009752</name>
</gene>
<feature type="region of interest" description="Disordered" evidence="1">
    <location>
        <begin position="624"/>
        <end position="681"/>
    </location>
</feature>
<dbReference type="Proteomes" id="UP000324632">
    <property type="component" value="Chromosome 21"/>
</dbReference>
<evidence type="ECO:0000313" key="4">
    <source>
        <dbReference type="Proteomes" id="UP000324632"/>
    </source>
</evidence>
<protein>
    <submittedName>
        <fullName evidence="3">Uncharacterized protein</fullName>
    </submittedName>
</protein>
<accession>A0A5A9N7U7</accession>
<feature type="compositionally biased region" description="Low complexity" evidence="1">
    <location>
        <begin position="930"/>
        <end position="959"/>
    </location>
</feature>
<comment type="caution">
    <text evidence="3">The sequence shown here is derived from an EMBL/GenBank/DDBJ whole genome shotgun (WGS) entry which is preliminary data.</text>
</comment>
<reference evidence="3 4" key="1">
    <citation type="journal article" date="2019" name="Mol. Ecol. Resour.">
        <title>Chromosome-level genome assembly of Triplophysa tibetana, a fish adapted to the harsh high-altitude environment of the Tibetan Plateau.</title>
        <authorList>
            <person name="Yang X."/>
            <person name="Liu H."/>
            <person name="Ma Z."/>
            <person name="Zou Y."/>
            <person name="Zou M."/>
            <person name="Mao Y."/>
            <person name="Li X."/>
            <person name="Wang H."/>
            <person name="Chen T."/>
            <person name="Wang W."/>
            <person name="Yang R."/>
        </authorList>
    </citation>
    <scope>NUCLEOTIDE SEQUENCE [LARGE SCALE GENOMIC DNA]</scope>
    <source>
        <strain evidence="3">TTIB1903HZAU</strain>
        <tissue evidence="3">Muscle</tissue>
    </source>
</reference>
<feature type="compositionally biased region" description="Low complexity" evidence="1">
    <location>
        <begin position="160"/>
        <end position="170"/>
    </location>
</feature>
<feature type="compositionally biased region" description="Polar residues" evidence="1">
    <location>
        <begin position="532"/>
        <end position="564"/>
    </location>
</feature>
<feature type="compositionally biased region" description="Low complexity" evidence="1">
    <location>
        <begin position="514"/>
        <end position="531"/>
    </location>
</feature>
<feature type="region of interest" description="Disordered" evidence="1">
    <location>
        <begin position="739"/>
        <end position="874"/>
    </location>
</feature>
<feature type="compositionally biased region" description="Polar residues" evidence="1">
    <location>
        <begin position="762"/>
        <end position="818"/>
    </location>
</feature>
<feature type="region of interest" description="Disordered" evidence="1">
    <location>
        <begin position="336"/>
        <end position="394"/>
    </location>
</feature>
<feature type="compositionally biased region" description="Low complexity" evidence="1">
    <location>
        <begin position="373"/>
        <end position="394"/>
    </location>
</feature>
<dbReference type="AlphaFoldDB" id="A0A5A9N7U7"/>
<feature type="region of interest" description="Disordered" evidence="1">
    <location>
        <begin position="514"/>
        <end position="564"/>
    </location>
</feature>
<feature type="compositionally biased region" description="Low complexity" evidence="1">
    <location>
        <begin position="833"/>
        <end position="874"/>
    </location>
</feature>
<feature type="region of interest" description="Disordered" evidence="1">
    <location>
        <begin position="80"/>
        <end position="170"/>
    </location>
</feature>
<evidence type="ECO:0000256" key="1">
    <source>
        <dbReference type="SAM" id="MobiDB-lite"/>
    </source>
</evidence>
<name>A0A5A9N7U7_9TELE</name>
<dbReference type="EMBL" id="SOYY01000021">
    <property type="protein sequence ID" value="KAA0705383.1"/>
    <property type="molecule type" value="Genomic_DNA"/>
</dbReference>
<proteinExistence type="predicted"/>
<feature type="compositionally biased region" description="Low complexity" evidence="1">
    <location>
        <begin position="739"/>
        <end position="761"/>
    </location>
</feature>
<evidence type="ECO:0000313" key="3">
    <source>
        <dbReference type="EMBL" id="KAA0705383.1"/>
    </source>
</evidence>
<feature type="signal peptide" evidence="2">
    <location>
        <begin position="1"/>
        <end position="23"/>
    </location>
</feature>
<feature type="compositionally biased region" description="Low complexity" evidence="1">
    <location>
        <begin position="624"/>
        <end position="633"/>
    </location>
</feature>
<feature type="compositionally biased region" description="Low complexity" evidence="1">
    <location>
        <begin position="85"/>
        <end position="107"/>
    </location>
</feature>
<feature type="compositionally biased region" description="Polar residues" evidence="1">
    <location>
        <begin position="634"/>
        <end position="659"/>
    </location>
</feature>
<organism evidence="3 4">
    <name type="scientific">Triplophysa tibetana</name>
    <dbReference type="NCBI Taxonomy" id="1572043"/>
    <lineage>
        <taxon>Eukaryota</taxon>
        <taxon>Metazoa</taxon>
        <taxon>Chordata</taxon>
        <taxon>Craniata</taxon>
        <taxon>Vertebrata</taxon>
        <taxon>Euteleostomi</taxon>
        <taxon>Actinopterygii</taxon>
        <taxon>Neopterygii</taxon>
        <taxon>Teleostei</taxon>
        <taxon>Ostariophysi</taxon>
        <taxon>Cypriniformes</taxon>
        <taxon>Nemacheilidae</taxon>
        <taxon>Triplophysa</taxon>
    </lineage>
</organism>
<feature type="compositionally biased region" description="Polar residues" evidence="1">
    <location>
        <begin position="336"/>
        <end position="367"/>
    </location>
</feature>
<feature type="region of interest" description="Disordered" evidence="1">
    <location>
        <begin position="577"/>
        <end position="600"/>
    </location>
</feature>
<keyword evidence="2" id="KW-0732">Signal</keyword>
<feature type="compositionally biased region" description="Low complexity" evidence="1">
    <location>
        <begin position="967"/>
        <end position="992"/>
    </location>
</feature>
<feature type="compositionally biased region" description="Polar residues" evidence="1">
    <location>
        <begin position="577"/>
        <end position="594"/>
    </location>
</feature>
<feature type="compositionally biased region" description="Polar residues" evidence="1">
    <location>
        <begin position="1012"/>
        <end position="1038"/>
    </location>
</feature>
<feature type="chain" id="PRO_5022912914" evidence="2">
    <location>
        <begin position="24"/>
        <end position="1047"/>
    </location>
</feature>
<feature type="region of interest" description="Disordered" evidence="1">
    <location>
        <begin position="238"/>
        <end position="257"/>
    </location>
</feature>